<feature type="transmembrane region" description="Helical" evidence="2">
    <location>
        <begin position="73"/>
        <end position="94"/>
    </location>
</feature>
<keyword evidence="2" id="KW-0812">Transmembrane</keyword>
<name>A0ABU2DT42_9MICC</name>
<evidence type="ECO:0000256" key="1">
    <source>
        <dbReference type="SAM" id="MobiDB-lite"/>
    </source>
</evidence>
<evidence type="ECO:0000256" key="2">
    <source>
        <dbReference type="SAM" id="Phobius"/>
    </source>
</evidence>
<evidence type="ECO:0000313" key="3">
    <source>
        <dbReference type="EMBL" id="MDR8019668.1"/>
    </source>
</evidence>
<feature type="compositionally biased region" description="Basic and acidic residues" evidence="1">
    <location>
        <begin position="12"/>
        <end position="24"/>
    </location>
</feature>
<keyword evidence="4" id="KW-1185">Reference proteome</keyword>
<feature type="region of interest" description="Disordered" evidence="1">
    <location>
        <begin position="1"/>
        <end position="43"/>
    </location>
</feature>
<comment type="caution">
    <text evidence="3">The sequence shown here is derived from an EMBL/GenBank/DDBJ whole genome shotgun (WGS) entry which is preliminary data.</text>
</comment>
<accession>A0ABU2DT42</accession>
<feature type="transmembrane region" description="Helical" evidence="2">
    <location>
        <begin position="106"/>
        <end position="127"/>
    </location>
</feature>
<sequence>MSVTPPSGPTSARHDAAQRSERPGTARRSGRRSRRTQDLEPEEFRSGSRSIGWLLLAIIVSYTGLQLPLPWRLLALIAGLAGLVAGVVFLVQCFRRRLPALMHISAIAAVLCCGMFTMTATVQTVFWQATAAFDDCVDSALTERSERQCYTELEDDMTGLFPGM</sequence>
<organism evidence="3 4">
    <name type="scientific">Nesterenkonia aerolata</name>
    <dbReference type="NCBI Taxonomy" id="3074079"/>
    <lineage>
        <taxon>Bacteria</taxon>
        <taxon>Bacillati</taxon>
        <taxon>Actinomycetota</taxon>
        <taxon>Actinomycetes</taxon>
        <taxon>Micrococcales</taxon>
        <taxon>Micrococcaceae</taxon>
        <taxon>Nesterenkonia</taxon>
    </lineage>
</organism>
<dbReference type="Proteomes" id="UP001251870">
    <property type="component" value="Unassembled WGS sequence"/>
</dbReference>
<keyword evidence="2" id="KW-0472">Membrane</keyword>
<gene>
    <name evidence="3" type="ORF">RIL96_08845</name>
</gene>
<proteinExistence type="predicted"/>
<dbReference type="RefSeq" id="WP_310548658.1">
    <property type="nucleotide sequence ID" value="NZ_JAVKGR010000009.1"/>
</dbReference>
<evidence type="ECO:0000313" key="4">
    <source>
        <dbReference type="Proteomes" id="UP001251870"/>
    </source>
</evidence>
<reference evidence="3 4" key="1">
    <citation type="submission" date="2023-09" db="EMBL/GenBank/DDBJ databases">
        <title>Description of three actinobacteria isolated from air of manufacturing shop in a pharmaceutical factory.</title>
        <authorList>
            <person name="Zhang D.-F."/>
        </authorList>
    </citation>
    <scope>NUCLEOTIDE SEQUENCE [LARGE SCALE GENOMIC DNA]</scope>
    <source>
        <strain evidence="3 4">LY-0111</strain>
    </source>
</reference>
<dbReference type="EMBL" id="JAVKGR010000009">
    <property type="protein sequence ID" value="MDR8019668.1"/>
    <property type="molecule type" value="Genomic_DNA"/>
</dbReference>
<protein>
    <submittedName>
        <fullName evidence="3">Uncharacterized protein</fullName>
    </submittedName>
</protein>
<keyword evidence="2" id="KW-1133">Transmembrane helix</keyword>